<name>A0ACB9N7C2_9MYRT</name>
<reference evidence="2" key="1">
    <citation type="journal article" date="2023" name="Front. Plant Sci.">
        <title>Chromosomal-level genome assembly of Melastoma candidum provides insights into trichome evolution.</title>
        <authorList>
            <person name="Zhong Y."/>
            <person name="Wu W."/>
            <person name="Sun C."/>
            <person name="Zou P."/>
            <person name="Liu Y."/>
            <person name="Dai S."/>
            <person name="Zhou R."/>
        </authorList>
    </citation>
    <scope>NUCLEOTIDE SEQUENCE [LARGE SCALE GENOMIC DNA]</scope>
</reference>
<keyword evidence="2" id="KW-1185">Reference proteome</keyword>
<dbReference type="EMBL" id="CM042887">
    <property type="protein sequence ID" value="KAI4331704.1"/>
    <property type="molecule type" value="Genomic_DNA"/>
</dbReference>
<protein>
    <submittedName>
        <fullName evidence="1">Uncharacterized protein</fullName>
    </submittedName>
</protein>
<evidence type="ECO:0000313" key="1">
    <source>
        <dbReference type="EMBL" id="KAI4331704.1"/>
    </source>
</evidence>
<dbReference type="Proteomes" id="UP001057402">
    <property type="component" value="Chromosome 8"/>
</dbReference>
<comment type="caution">
    <text evidence="1">The sequence shown here is derived from an EMBL/GenBank/DDBJ whole genome shotgun (WGS) entry which is preliminary data.</text>
</comment>
<sequence length="87" mass="9950">MESRDRVPENNPPRLSSSTSNPPEKREWAELLGWSGEEAEKKIKEEMPRLWVQVVPADSLVTMDFNENRVRIYLNSSGKVARAPRVG</sequence>
<proteinExistence type="predicted"/>
<accession>A0ACB9N7C2</accession>
<organism evidence="1 2">
    <name type="scientific">Melastoma candidum</name>
    <dbReference type="NCBI Taxonomy" id="119954"/>
    <lineage>
        <taxon>Eukaryota</taxon>
        <taxon>Viridiplantae</taxon>
        <taxon>Streptophyta</taxon>
        <taxon>Embryophyta</taxon>
        <taxon>Tracheophyta</taxon>
        <taxon>Spermatophyta</taxon>
        <taxon>Magnoliopsida</taxon>
        <taxon>eudicotyledons</taxon>
        <taxon>Gunneridae</taxon>
        <taxon>Pentapetalae</taxon>
        <taxon>rosids</taxon>
        <taxon>malvids</taxon>
        <taxon>Myrtales</taxon>
        <taxon>Melastomataceae</taxon>
        <taxon>Melastomatoideae</taxon>
        <taxon>Melastomateae</taxon>
        <taxon>Melastoma</taxon>
    </lineage>
</organism>
<gene>
    <name evidence="1" type="ORF">MLD38_029861</name>
</gene>
<evidence type="ECO:0000313" key="2">
    <source>
        <dbReference type="Proteomes" id="UP001057402"/>
    </source>
</evidence>